<evidence type="ECO:0000313" key="2">
    <source>
        <dbReference type="EMBL" id="MEV0362192.1"/>
    </source>
</evidence>
<gene>
    <name evidence="2" type="ORF">AB0H72_05765</name>
</gene>
<name>A0ABV3F3A9_9NOCA</name>
<dbReference type="InterPro" id="IPR012340">
    <property type="entry name" value="NA-bd_OB-fold"/>
</dbReference>
<dbReference type="SUPFAM" id="SSF50249">
    <property type="entry name" value="Nucleic acid-binding proteins"/>
    <property type="match status" value="1"/>
</dbReference>
<reference evidence="2 3" key="1">
    <citation type="submission" date="2024-06" db="EMBL/GenBank/DDBJ databases">
        <title>The Natural Products Discovery Center: Release of the First 8490 Sequenced Strains for Exploring Actinobacteria Biosynthetic Diversity.</title>
        <authorList>
            <person name="Kalkreuter E."/>
            <person name="Kautsar S.A."/>
            <person name="Yang D."/>
            <person name="Bader C.D."/>
            <person name="Teijaro C.N."/>
            <person name="Fluegel L."/>
            <person name="Davis C.M."/>
            <person name="Simpson J.R."/>
            <person name="Lauterbach L."/>
            <person name="Steele A.D."/>
            <person name="Gui C."/>
            <person name="Meng S."/>
            <person name="Li G."/>
            <person name="Viehrig K."/>
            <person name="Ye F."/>
            <person name="Su P."/>
            <person name="Kiefer A.F."/>
            <person name="Nichols A."/>
            <person name="Cepeda A.J."/>
            <person name="Yan W."/>
            <person name="Fan B."/>
            <person name="Jiang Y."/>
            <person name="Adhikari A."/>
            <person name="Zheng C.-J."/>
            <person name="Schuster L."/>
            <person name="Cowan T.M."/>
            <person name="Smanski M.J."/>
            <person name="Chevrette M.G."/>
            <person name="De Carvalho L.P.S."/>
            <person name="Shen B."/>
        </authorList>
    </citation>
    <scope>NUCLEOTIDE SEQUENCE [LARGE SCALE GENOMIC DNA]</scope>
    <source>
        <strain evidence="2 3">NPDC050671</strain>
    </source>
</reference>
<evidence type="ECO:0000259" key="1">
    <source>
        <dbReference type="Pfam" id="PF01796"/>
    </source>
</evidence>
<organism evidence="2 3">
    <name type="scientific">Nocardia fusca</name>
    <dbReference type="NCBI Taxonomy" id="941183"/>
    <lineage>
        <taxon>Bacteria</taxon>
        <taxon>Bacillati</taxon>
        <taxon>Actinomycetota</taxon>
        <taxon>Actinomycetes</taxon>
        <taxon>Mycobacteriales</taxon>
        <taxon>Nocardiaceae</taxon>
        <taxon>Nocardia</taxon>
    </lineage>
</organism>
<accession>A0ABV3F3A9</accession>
<comment type="caution">
    <text evidence="2">The sequence shown here is derived from an EMBL/GenBank/DDBJ whole genome shotgun (WGS) entry which is preliminary data.</text>
</comment>
<dbReference type="PANTHER" id="PTHR34075">
    <property type="entry name" value="BLR3430 PROTEIN"/>
    <property type="match status" value="1"/>
</dbReference>
<dbReference type="Gene3D" id="6.10.30.10">
    <property type="match status" value="1"/>
</dbReference>
<proteinExistence type="predicted"/>
<feature type="domain" description="ChsH2 C-terminal OB-fold" evidence="1">
    <location>
        <begin position="71"/>
        <end position="134"/>
    </location>
</feature>
<protein>
    <submittedName>
        <fullName evidence="2">OB-fold domain-containing protein</fullName>
    </submittedName>
</protein>
<dbReference type="InterPro" id="IPR052513">
    <property type="entry name" value="Thioester_dehydratase-like"/>
</dbReference>
<dbReference type="Pfam" id="PF01796">
    <property type="entry name" value="OB_ChsH2_C"/>
    <property type="match status" value="1"/>
</dbReference>
<dbReference type="EMBL" id="JBFAIH010000002">
    <property type="protein sequence ID" value="MEV0362192.1"/>
    <property type="molecule type" value="Genomic_DNA"/>
</dbReference>
<evidence type="ECO:0000313" key="3">
    <source>
        <dbReference type="Proteomes" id="UP001551658"/>
    </source>
</evidence>
<sequence>MPVPSTLEKSVGSFREVSMYPSDPNHTGSSGDMGVPPSEDILMIRRCARCDRLYAPLTVDCASCASDSLEWVPSSGAGSILSWRVVDRGVIGGRGETTPLTVAVVELDEGPWVYTSIEGQVPLVASGPVRVRFRPRPRDGRFPVFTVAAETDTRGRRAADRAGGEHAHA</sequence>
<keyword evidence="3" id="KW-1185">Reference proteome</keyword>
<dbReference type="Proteomes" id="UP001551658">
    <property type="component" value="Unassembled WGS sequence"/>
</dbReference>
<dbReference type="InterPro" id="IPR002878">
    <property type="entry name" value="ChsH2_C"/>
</dbReference>
<dbReference type="RefSeq" id="WP_357974259.1">
    <property type="nucleotide sequence ID" value="NZ_JBFAIH010000002.1"/>
</dbReference>
<dbReference type="PANTHER" id="PTHR34075:SF5">
    <property type="entry name" value="BLR3430 PROTEIN"/>
    <property type="match status" value="1"/>
</dbReference>